<protein>
    <recommendedName>
        <fullName evidence="2">YCII-related domain-containing protein</fullName>
    </recommendedName>
</protein>
<comment type="similarity">
    <text evidence="1">Belongs to the YciI family.</text>
</comment>
<dbReference type="Proteomes" id="UP000331127">
    <property type="component" value="Unassembled WGS sequence"/>
</dbReference>
<reference evidence="3 4" key="1">
    <citation type="submission" date="2019-10" db="EMBL/GenBank/DDBJ databases">
        <title>Whole genome shotgun sequence of Acrocarpospora macrocephala NBRC 16266.</title>
        <authorList>
            <person name="Ichikawa N."/>
            <person name="Kimura A."/>
            <person name="Kitahashi Y."/>
            <person name="Komaki H."/>
            <person name="Oguchi A."/>
        </authorList>
    </citation>
    <scope>NUCLEOTIDE SEQUENCE [LARGE SCALE GENOMIC DNA]</scope>
    <source>
        <strain evidence="3 4">NBRC 16266</strain>
    </source>
</reference>
<dbReference type="Pfam" id="PF03795">
    <property type="entry name" value="YCII"/>
    <property type="match status" value="1"/>
</dbReference>
<evidence type="ECO:0000313" key="4">
    <source>
        <dbReference type="Proteomes" id="UP000331127"/>
    </source>
</evidence>
<sequence>MIRAERVYVVELRPTPARYEKSAEFERILPAHLDWVARRQHDGVLLATGPFVDEETGQNTGHGLFLFRLPTAAEVAAVVAEDPQVIGGFKEPEIRPWLMRTIL</sequence>
<gene>
    <name evidence="3" type="ORF">Amac_032080</name>
</gene>
<feature type="domain" description="YCII-related" evidence="2">
    <location>
        <begin position="8"/>
        <end position="97"/>
    </location>
</feature>
<accession>A0A5M3WND4</accession>
<comment type="caution">
    <text evidence="3">The sequence shown here is derived from an EMBL/GenBank/DDBJ whole genome shotgun (WGS) entry which is preliminary data.</text>
</comment>
<dbReference type="RefSeq" id="WP_155355135.1">
    <property type="nucleotide sequence ID" value="NZ_BAAAHL010000040.1"/>
</dbReference>
<name>A0A5M3WND4_9ACTN</name>
<proteinExistence type="inferred from homology"/>
<evidence type="ECO:0000259" key="2">
    <source>
        <dbReference type="Pfam" id="PF03795"/>
    </source>
</evidence>
<dbReference type="OrthoDB" id="8968203at2"/>
<evidence type="ECO:0000256" key="1">
    <source>
        <dbReference type="ARBA" id="ARBA00007689"/>
    </source>
</evidence>
<organism evidence="3 4">
    <name type="scientific">Acrocarpospora macrocephala</name>
    <dbReference type="NCBI Taxonomy" id="150177"/>
    <lineage>
        <taxon>Bacteria</taxon>
        <taxon>Bacillati</taxon>
        <taxon>Actinomycetota</taxon>
        <taxon>Actinomycetes</taxon>
        <taxon>Streptosporangiales</taxon>
        <taxon>Streptosporangiaceae</taxon>
        <taxon>Acrocarpospora</taxon>
    </lineage>
</organism>
<evidence type="ECO:0000313" key="3">
    <source>
        <dbReference type="EMBL" id="GES09612.1"/>
    </source>
</evidence>
<dbReference type="AlphaFoldDB" id="A0A5M3WND4"/>
<dbReference type="SUPFAM" id="SSF54909">
    <property type="entry name" value="Dimeric alpha+beta barrel"/>
    <property type="match status" value="1"/>
</dbReference>
<keyword evidence="4" id="KW-1185">Reference proteome</keyword>
<dbReference type="EMBL" id="BLAE01000016">
    <property type="protein sequence ID" value="GES09612.1"/>
    <property type="molecule type" value="Genomic_DNA"/>
</dbReference>
<dbReference type="InterPro" id="IPR005545">
    <property type="entry name" value="YCII"/>
</dbReference>
<dbReference type="InterPro" id="IPR011008">
    <property type="entry name" value="Dimeric_a/b-barrel"/>
</dbReference>
<dbReference type="Gene3D" id="3.30.70.1060">
    <property type="entry name" value="Dimeric alpha+beta barrel"/>
    <property type="match status" value="1"/>
</dbReference>